<dbReference type="EC" id="2.5.1.145" evidence="7"/>
<dbReference type="GO" id="GO:0042158">
    <property type="term" value="P:lipoprotein biosynthetic process"/>
    <property type="evidence" value="ECO:0007669"/>
    <property type="project" value="UniProtKB-UniRule"/>
</dbReference>
<dbReference type="GO" id="GO:0008961">
    <property type="term" value="F:phosphatidylglycerol-prolipoprotein diacylglyceryl transferase activity"/>
    <property type="evidence" value="ECO:0007669"/>
    <property type="project" value="UniProtKB-UniRule"/>
</dbReference>
<feature type="transmembrane region" description="Helical" evidence="7">
    <location>
        <begin position="96"/>
        <end position="114"/>
    </location>
</feature>
<evidence type="ECO:0000256" key="6">
    <source>
        <dbReference type="ARBA" id="ARBA00023136"/>
    </source>
</evidence>
<feature type="transmembrane region" description="Helical" evidence="7">
    <location>
        <begin position="69"/>
        <end position="89"/>
    </location>
</feature>
<protein>
    <recommendedName>
        <fullName evidence="7">Phosphatidylglycerol--prolipoprotein diacylglyceryl transferase</fullName>
        <ecNumber evidence="7">2.5.1.145</ecNumber>
    </recommendedName>
</protein>
<evidence type="ECO:0000256" key="3">
    <source>
        <dbReference type="ARBA" id="ARBA00022679"/>
    </source>
</evidence>
<dbReference type="GO" id="GO:0005886">
    <property type="term" value="C:plasma membrane"/>
    <property type="evidence" value="ECO:0007669"/>
    <property type="project" value="UniProtKB-SubCell"/>
</dbReference>
<keyword evidence="4 7" id="KW-0812">Transmembrane</keyword>
<keyword evidence="6 7" id="KW-0472">Membrane</keyword>
<dbReference type="NCBIfam" id="TIGR00544">
    <property type="entry name" value="lgt"/>
    <property type="match status" value="1"/>
</dbReference>
<feature type="transmembrane region" description="Helical" evidence="7">
    <location>
        <begin position="187"/>
        <end position="204"/>
    </location>
</feature>
<comment type="caution">
    <text evidence="8">The sequence shown here is derived from an EMBL/GenBank/DDBJ whole genome shotgun (WGS) entry which is preliminary data.</text>
</comment>
<evidence type="ECO:0000256" key="7">
    <source>
        <dbReference type="HAMAP-Rule" id="MF_01147"/>
    </source>
</evidence>
<evidence type="ECO:0000256" key="4">
    <source>
        <dbReference type="ARBA" id="ARBA00022692"/>
    </source>
</evidence>
<dbReference type="Pfam" id="PF01790">
    <property type="entry name" value="LGT"/>
    <property type="match status" value="1"/>
</dbReference>
<feature type="transmembrane region" description="Helical" evidence="7">
    <location>
        <begin position="29"/>
        <end position="49"/>
    </location>
</feature>
<feature type="transmembrane region" description="Helical" evidence="7">
    <location>
        <begin position="216"/>
        <end position="237"/>
    </location>
</feature>
<keyword evidence="8" id="KW-0449">Lipoprotein</keyword>
<evidence type="ECO:0000256" key="2">
    <source>
        <dbReference type="ARBA" id="ARBA00022475"/>
    </source>
</evidence>
<keyword evidence="3 7" id="KW-0808">Transferase</keyword>
<gene>
    <name evidence="7 8" type="primary">lgt</name>
    <name evidence="8" type="ORF">COT50_04130</name>
</gene>
<proteinExistence type="inferred from homology"/>
<evidence type="ECO:0000313" key="9">
    <source>
        <dbReference type="Proteomes" id="UP000231252"/>
    </source>
</evidence>
<dbReference type="HAMAP" id="MF_01147">
    <property type="entry name" value="Lgt"/>
    <property type="match status" value="1"/>
</dbReference>
<evidence type="ECO:0000256" key="1">
    <source>
        <dbReference type="ARBA" id="ARBA00007150"/>
    </source>
</evidence>
<dbReference type="AlphaFoldDB" id="A0A2H0XAT0"/>
<evidence type="ECO:0000313" key="8">
    <source>
        <dbReference type="EMBL" id="PIS22034.1"/>
    </source>
</evidence>
<dbReference type="InterPro" id="IPR001640">
    <property type="entry name" value="Lgt"/>
</dbReference>
<comment type="catalytic activity">
    <reaction evidence="7">
        <text>L-cysteinyl-[prolipoprotein] + a 1,2-diacyl-sn-glycero-3-phospho-(1'-sn-glycerol) = an S-1,2-diacyl-sn-glyceryl-L-cysteinyl-[prolipoprotein] + sn-glycerol 1-phosphate + H(+)</text>
        <dbReference type="Rhea" id="RHEA:56712"/>
        <dbReference type="Rhea" id="RHEA-COMP:14679"/>
        <dbReference type="Rhea" id="RHEA-COMP:14680"/>
        <dbReference type="ChEBI" id="CHEBI:15378"/>
        <dbReference type="ChEBI" id="CHEBI:29950"/>
        <dbReference type="ChEBI" id="CHEBI:57685"/>
        <dbReference type="ChEBI" id="CHEBI:64716"/>
        <dbReference type="ChEBI" id="CHEBI:140658"/>
        <dbReference type="EC" id="2.5.1.145"/>
    </reaction>
</comment>
<dbReference type="PROSITE" id="PS01311">
    <property type="entry name" value="LGT"/>
    <property type="match status" value="1"/>
</dbReference>
<feature type="transmembrane region" description="Helical" evidence="7">
    <location>
        <begin position="155"/>
        <end position="175"/>
    </location>
</feature>
<comment type="similarity">
    <text evidence="1 7">Belongs to the Lgt family.</text>
</comment>
<name>A0A2H0XAT0_UNCKA</name>
<organism evidence="8 9">
    <name type="scientific">candidate division WWE3 bacterium CG08_land_8_20_14_0_20_41_10</name>
    <dbReference type="NCBI Taxonomy" id="1975085"/>
    <lineage>
        <taxon>Bacteria</taxon>
        <taxon>Katanobacteria</taxon>
    </lineage>
</organism>
<dbReference type="PANTHER" id="PTHR30589">
    <property type="entry name" value="PROLIPOPROTEIN DIACYLGLYCERYL TRANSFERASE"/>
    <property type="match status" value="1"/>
</dbReference>
<comment type="subcellular location">
    <subcellularLocation>
        <location evidence="7">Cell membrane</location>
        <topology evidence="7">Multi-pass membrane protein</topology>
    </subcellularLocation>
</comment>
<dbReference type="EMBL" id="PEYU01000095">
    <property type="protein sequence ID" value="PIS22034.1"/>
    <property type="molecule type" value="Genomic_DNA"/>
</dbReference>
<comment type="function">
    <text evidence="7">Catalyzes the transfer of the diacylglyceryl group from phosphatidylglycerol to the sulfhydryl group of the N-terminal cysteine of a prolipoprotein, the first step in the formation of mature lipoproteins.</text>
</comment>
<evidence type="ECO:0000256" key="5">
    <source>
        <dbReference type="ARBA" id="ARBA00022989"/>
    </source>
</evidence>
<sequence>MYGICIFLGIFLATLMGERLCKKRGLDVYIYWRAVFYALVFGLVGARFYHVVHHLDYFTLHYPEILAVWQGGLGIWGGIFGGLAGFYWSIRKSGKLWMYADIFAVVAPLAQAVGRWGNYFNKELFGYPTNLPWAIYIPQEFRPSNYLYFDRFHPLFLYESFLNLIVFIVLYRLYYRRKMFGINLSNGSISALYLVGYSTIRFFLEFMRPESWRIGNFPVASLISVSVALIISACLLYKVLRSNDLCNG</sequence>
<reference evidence="9" key="1">
    <citation type="submission" date="2017-09" db="EMBL/GenBank/DDBJ databases">
        <title>Depth-based differentiation of microbial function through sediment-hosted aquifers and enrichment of novel symbionts in the deep terrestrial subsurface.</title>
        <authorList>
            <person name="Probst A.J."/>
            <person name="Ladd B."/>
            <person name="Jarett J.K."/>
            <person name="Geller-Mcgrath D.E."/>
            <person name="Sieber C.M.K."/>
            <person name="Emerson J.B."/>
            <person name="Anantharaman K."/>
            <person name="Thomas B.C."/>
            <person name="Malmstrom R."/>
            <person name="Stieglmeier M."/>
            <person name="Klingl A."/>
            <person name="Woyke T."/>
            <person name="Ryan C.M."/>
            <person name="Banfield J.F."/>
        </authorList>
    </citation>
    <scope>NUCLEOTIDE SEQUENCE [LARGE SCALE GENOMIC DNA]</scope>
</reference>
<keyword evidence="5 7" id="KW-1133">Transmembrane helix</keyword>
<dbReference type="Proteomes" id="UP000231252">
    <property type="component" value="Unassembled WGS sequence"/>
</dbReference>
<dbReference type="PANTHER" id="PTHR30589:SF0">
    <property type="entry name" value="PHOSPHATIDYLGLYCEROL--PROLIPOPROTEIN DIACYLGLYCERYL TRANSFERASE"/>
    <property type="match status" value="1"/>
</dbReference>
<keyword evidence="2 7" id="KW-1003">Cell membrane</keyword>
<dbReference type="UniPathway" id="UPA00664"/>
<accession>A0A2H0XAT0</accession>
<comment type="pathway">
    <text evidence="7">Protein modification; lipoprotein biosynthesis (diacylglyceryl transfer).</text>
</comment>
<feature type="binding site" evidence="7">
    <location>
        <position position="115"/>
    </location>
    <ligand>
        <name>a 1,2-diacyl-sn-glycero-3-phospho-(1'-sn-glycerol)</name>
        <dbReference type="ChEBI" id="CHEBI:64716"/>
    </ligand>
</feature>